<dbReference type="InterPro" id="IPR043837">
    <property type="entry name" value="Mtf2-like_C"/>
</dbReference>
<feature type="region of interest" description="Disordered" evidence="1">
    <location>
        <begin position="141"/>
        <end position="305"/>
    </location>
</feature>
<dbReference type="PANTHER" id="PTHR39468:SF1">
    <property type="entry name" value="MTF2-LIKE C-TERMINAL DOMAIN-CONTAINING PROTEIN"/>
    <property type="match status" value="1"/>
</dbReference>
<organism evidence="3 4">
    <name type="scientific">Cladophialophora chaetospira</name>
    <dbReference type="NCBI Taxonomy" id="386627"/>
    <lineage>
        <taxon>Eukaryota</taxon>
        <taxon>Fungi</taxon>
        <taxon>Dikarya</taxon>
        <taxon>Ascomycota</taxon>
        <taxon>Pezizomycotina</taxon>
        <taxon>Eurotiomycetes</taxon>
        <taxon>Chaetothyriomycetidae</taxon>
        <taxon>Chaetothyriales</taxon>
        <taxon>Herpotrichiellaceae</taxon>
        <taxon>Cladophialophora</taxon>
    </lineage>
</organism>
<feature type="compositionally biased region" description="Basic and acidic residues" evidence="1">
    <location>
        <begin position="293"/>
        <end position="305"/>
    </location>
</feature>
<feature type="compositionally biased region" description="Polar residues" evidence="1">
    <location>
        <begin position="203"/>
        <end position="224"/>
    </location>
</feature>
<feature type="region of interest" description="Disordered" evidence="1">
    <location>
        <begin position="29"/>
        <end position="53"/>
    </location>
</feature>
<comment type="caution">
    <text evidence="3">The sequence shown here is derived from an EMBL/GenBank/DDBJ whole genome shotgun (WGS) entry which is preliminary data.</text>
</comment>
<reference evidence="3" key="1">
    <citation type="submission" date="2022-10" db="EMBL/GenBank/DDBJ databases">
        <title>Culturing micro-colonial fungi from biological soil crusts in the Mojave desert and describing Neophaeococcomyces mojavensis, and introducing the new genera and species Taxawa tesnikishii.</title>
        <authorList>
            <person name="Kurbessoian T."/>
            <person name="Stajich J.E."/>
        </authorList>
    </citation>
    <scope>NUCLEOTIDE SEQUENCE</scope>
    <source>
        <strain evidence="3">TK_41</strain>
    </source>
</reference>
<feature type="compositionally biased region" description="Low complexity" evidence="1">
    <location>
        <begin position="421"/>
        <end position="438"/>
    </location>
</feature>
<keyword evidence="4" id="KW-1185">Reference proteome</keyword>
<evidence type="ECO:0000313" key="4">
    <source>
        <dbReference type="Proteomes" id="UP001172673"/>
    </source>
</evidence>
<feature type="region of interest" description="Disordered" evidence="1">
    <location>
        <begin position="418"/>
        <end position="439"/>
    </location>
</feature>
<evidence type="ECO:0000313" key="3">
    <source>
        <dbReference type="EMBL" id="KAJ9603904.1"/>
    </source>
</evidence>
<evidence type="ECO:0000256" key="1">
    <source>
        <dbReference type="SAM" id="MobiDB-lite"/>
    </source>
</evidence>
<name>A0AA39CD51_9EURO</name>
<dbReference type="AlphaFoldDB" id="A0AA39CD51"/>
<accession>A0AA39CD51</accession>
<dbReference type="Pfam" id="PF19189">
    <property type="entry name" value="Mtf2"/>
    <property type="match status" value="1"/>
</dbReference>
<feature type="compositionally biased region" description="Basic and acidic residues" evidence="1">
    <location>
        <begin position="255"/>
        <end position="266"/>
    </location>
</feature>
<dbReference type="InterPro" id="IPR040009">
    <property type="entry name" value="Mtf2/C5D6.12-like"/>
</dbReference>
<evidence type="ECO:0000259" key="2">
    <source>
        <dbReference type="Pfam" id="PF19189"/>
    </source>
</evidence>
<protein>
    <recommendedName>
        <fullName evidence="2">Mtf2-like C-terminal domain-containing protein</fullName>
    </recommendedName>
</protein>
<gene>
    <name evidence="3" type="ORF">H2200_011426</name>
</gene>
<dbReference type="EMBL" id="JAPDRK010000020">
    <property type="protein sequence ID" value="KAJ9603904.1"/>
    <property type="molecule type" value="Genomic_DNA"/>
</dbReference>
<dbReference type="PANTHER" id="PTHR39468">
    <property type="entry name" value="CHROMOSOME 7, WHOLE GENOME SHOTGUN SEQUENCE"/>
    <property type="match status" value="1"/>
</dbReference>
<proteinExistence type="predicted"/>
<feature type="compositionally biased region" description="Basic and acidic residues" evidence="1">
    <location>
        <begin position="141"/>
        <end position="155"/>
    </location>
</feature>
<dbReference type="GO" id="GO:0005739">
    <property type="term" value="C:mitochondrion"/>
    <property type="evidence" value="ECO:0007669"/>
    <property type="project" value="InterPro"/>
</dbReference>
<dbReference type="Proteomes" id="UP001172673">
    <property type="component" value="Unassembled WGS sequence"/>
</dbReference>
<feature type="domain" description="Mtf2-like C-terminal" evidence="2">
    <location>
        <begin position="355"/>
        <end position="579"/>
    </location>
</feature>
<sequence>MAGRIELPLLYQTRTILRRTRRTRFVSPRYASTQQKPGGNVDQEAPIWSPLAGKSGTKDARLGTTLSSTITASERRAFETILRFAPKADEPKPVERLAPHKDATDTDIDNILKIFTSAVRDHESKRDAALGSRRVVVHREAEIARHKHEGPERAKFLSSEPESSEPRSFYGVDLPSVQSGNGQLDQRKAESVLQPEVEAESSPIHTQQQTQPANKLNANDSQEWSPMVDRNESANGPRRLSSTSPAELTAQPMPEIDKIEPADETRTNTSSTKVFNEGAKSTDPERPILPSAHRMDATRNEDQDAGRFKTEHAEFVQANPLDDSLEEGLPASIQSAVRAKMQGISASLEAAASSKDTRGDIAMWEVVESEIFSIAKYFQPQITPTITSAPFAGIKQFTFSKEKSDTPRQMIEAAERAQRMTASSTPATTPTPPTGSASEQALEPISRESLQILQNVYPAALLLALRLYITHFPTSTYPFLLLPRIRSLGTTSYVLGASPQFYTSLLSLVWMVRGSLREVDNLLGEMERGGVEMDEGTYAVLGAVEDERIADLEFEKKGDETPRDVARVSRGAAWWKRQEQMLFFPRVLDWLDVIAGRLAAKERERLSAA</sequence>